<proteinExistence type="predicted"/>
<accession>A0ABT7UX58</accession>
<reference evidence="1 2" key="2">
    <citation type="submission" date="2023-06" db="EMBL/GenBank/DDBJ databases">
        <authorList>
            <person name="Zeman M."/>
            <person name="Kubasova T."/>
            <person name="Jahodarova E."/>
            <person name="Nykrynova M."/>
            <person name="Rychlik I."/>
        </authorList>
    </citation>
    <scope>NUCLEOTIDE SEQUENCE [LARGE SCALE GENOMIC DNA]</scope>
    <source>
        <strain evidence="1 2">161_Gplus</strain>
    </source>
</reference>
<organism evidence="1 2">
    <name type="scientific">Limosilactobacillus pontis</name>
    <dbReference type="NCBI Taxonomy" id="35787"/>
    <lineage>
        <taxon>Bacteria</taxon>
        <taxon>Bacillati</taxon>
        <taxon>Bacillota</taxon>
        <taxon>Bacilli</taxon>
        <taxon>Lactobacillales</taxon>
        <taxon>Lactobacillaceae</taxon>
        <taxon>Limosilactobacillus</taxon>
    </lineage>
</organism>
<gene>
    <name evidence="1" type="ORF">QUW44_03745</name>
</gene>
<comment type="caution">
    <text evidence="1">The sequence shown here is derived from an EMBL/GenBank/DDBJ whole genome shotgun (WGS) entry which is preliminary data.</text>
</comment>
<evidence type="ECO:0000313" key="1">
    <source>
        <dbReference type="EMBL" id="MDM8266283.1"/>
    </source>
</evidence>
<protein>
    <submittedName>
        <fullName evidence="1">Uncharacterized protein</fullName>
    </submittedName>
</protein>
<evidence type="ECO:0000313" key="2">
    <source>
        <dbReference type="Proteomes" id="UP001529343"/>
    </source>
</evidence>
<dbReference type="Proteomes" id="UP001529343">
    <property type="component" value="Unassembled WGS sequence"/>
</dbReference>
<keyword evidence="2" id="KW-1185">Reference proteome</keyword>
<reference evidence="2" key="1">
    <citation type="submission" date="2023-06" db="EMBL/GenBank/DDBJ databases">
        <title>Identification and characterization of horizontal gene transfer across gut microbiota members of farm animals based on homology search.</title>
        <authorList>
            <person name="Zeman M."/>
            <person name="Kubasova T."/>
            <person name="Jahodarova E."/>
            <person name="Nykrynova M."/>
            <person name="Rychlik I."/>
        </authorList>
    </citation>
    <scope>NUCLEOTIDE SEQUENCE [LARGE SCALE GENOMIC DNA]</scope>
    <source>
        <strain evidence="2">161_Gplus</strain>
    </source>
</reference>
<name>A0ABT7UX58_9LACO</name>
<dbReference type="EMBL" id="JAUDDW010000009">
    <property type="protein sequence ID" value="MDM8266283.1"/>
    <property type="molecule type" value="Genomic_DNA"/>
</dbReference>
<sequence>MVVTFLISGHLHAINIGTLFALLANGPLIGFFDHHVWHGLTHNFRVKGPGNAA</sequence>
<dbReference type="RefSeq" id="WP_289585957.1">
    <property type="nucleotide sequence ID" value="NZ_JAUDDW010000009.1"/>
</dbReference>